<name>A0AA42BED9_9BACT</name>
<dbReference type="Proteomes" id="UP001165306">
    <property type="component" value="Unassembled WGS sequence"/>
</dbReference>
<dbReference type="InterPro" id="IPR013783">
    <property type="entry name" value="Ig-like_fold"/>
</dbReference>
<dbReference type="InterPro" id="IPR008964">
    <property type="entry name" value="Invasin/intimin_cell_adhesion"/>
</dbReference>
<proteinExistence type="predicted"/>
<comment type="caution">
    <text evidence="1">The sequence shown here is derived from an EMBL/GenBank/DDBJ whole genome shotgun (WGS) entry which is preliminary data.</text>
</comment>
<evidence type="ECO:0000313" key="2">
    <source>
        <dbReference type="Proteomes" id="UP001165306"/>
    </source>
</evidence>
<gene>
    <name evidence="1" type="ORF">NET02_16160</name>
</gene>
<protein>
    <submittedName>
        <fullName evidence="1">Ig-like domain-containing protein</fullName>
    </submittedName>
</protein>
<keyword evidence="2" id="KW-1185">Reference proteome</keyword>
<feature type="non-terminal residue" evidence="1">
    <location>
        <position position="1"/>
    </location>
</feature>
<dbReference type="AlphaFoldDB" id="A0AA42BED9"/>
<accession>A0AA42BED9</accession>
<dbReference type="SUPFAM" id="SSF49373">
    <property type="entry name" value="Invasin/intimin cell-adhesion fragments"/>
    <property type="match status" value="2"/>
</dbReference>
<organism evidence="1 2">
    <name type="scientific">Thermalbibacter longus</name>
    <dbReference type="NCBI Taxonomy" id="2951981"/>
    <lineage>
        <taxon>Bacteria</taxon>
        <taxon>Pseudomonadati</taxon>
        <taxon>Thermomicrobiota</taxon>
        <taxon>Thermomicrobia</taxon>
        <taxon>Thermomicrobiales</taxon>
        <taxon>Thermomicrobiaceae</taxon>
        <taxon>Thermalbibacter</taxon>
    </lineage>
</organism>
<evidence type="ECO:0000313" key="1">
    <source>
        <dbReference type="EMBL" id="MCM8750678.1"/>
    </source>
</evidence>
<sequence>YAFYDQTGALVAPTLTGPVSTTIGPLSAATLYTPFFAEMPVGFQGSFLATVVSSGADAPVAAVSNNVNYDVVGDGTAAYNAFLAGALELEPTRFEAEPEFATNPVTDADGDPVSHTVTVTVFDQFGDPLPGVGVCVDVVSGPNAGAGDCGSTDANGQSAFTYWPNGTLGTDAIRVWVDLDADGVVDDGETDTLIKEWVLGEARVLDVEQTCESGSTETGDCTNTLATQHTITATLTDGAGNPVEGVQVLADITAGPNAGEAVVCTETGVDGVATCTYTDANASDGDTDTILVWADLDGLGDPDAEEPQAEVTKTWVAAVPLRVHAVSRA</sequence>
<dbReference type="Gene3D" id="2.60.40.10">
    <property type="entry name" value="Immunoglobulins"/>
    <property type="match status" value="2"/>
</dbReference>
<dbReference type="EMBL" id="JAMSLR010000023">
    <property type="protein sequence ID" value="MCM8750678.1"/>
    <property type="molecule type" value="Genomic_DNA"/>
</dbReference>
<reference evidence="1" key="1">
    <citation type="submission" date="2022-06" db="EMBL/GenBank/DDBJ databases">
        <title>CFH 74404 Thermomicrobiaceae sp.</title>
        <authorList>
            <person name="Ming H."/>
            <person name="Li W.-J."/>
            <person name="Zhao Z."/>
        </authorList>
    </citation>
    <scope>NUCLEOTIDE SEQUENCE</scope>
    <source>
        <strain evidence="1">CFH 74404</strain>
    </source>
</reference>